<evidence type="ECO:0000256" key="2">
    <source>
        <dbReference type="ARBA" id="ARBA00010231"/>
    </source>
</evidence>
<evidence type="ECO:0000313" key="13">
    <source>
        <dbReference type="Proteomes" id="UP000627538"/>
    </source>
</evidence>
<reference evidence="12 13" key="1">
    <citation type="submission" date="2020-08" db="EMBL/GenBank/DDBJ databases">
        <title>Winkia gen. nov., sp. nov., isolated from faeces of the Anser albifrons in China.</title>
        <authorList>
            <person name="Liu Q."/>
        </authorList>
    </citation>
    <scope>NUCLEOTIDE SEQUENCE [LARGE SCALE GENOMIC DNA]</scope>
    <source>
        <strain evidence="12 13">C62</strain>
    </source>
</reference>
<dbReference type="GO" id="GO:0005975">
    <property type="term" value="P:carbohydrate metabolic process"/>
    <property type="evidence" value="ECO:0007669"/>
    <property type="project" value="InterPro"/>
</dbReference>
<accession>A0A8I0G877</accession>
<dbReference type="RefSeq" id="WP_191071688.1">
    <property type="nucleotide sequence ID" value="NZ_CP060506.1"/>
</dbReference>
<dbReference type="Pfam" id="PF02878">
    <property type="entry name" value="PGM_PMM_I"/>
    <property type="match status" value="1"/>
</dbReference>
<dbReference type="GO" id="GO:0000287">
    <property type="term" value="F:magnesium ion binding"/>
    <property type="evidence" value="ECO:0007669"/>
    <property type="project" value="InterPro"/>
</dbReference>
<dbReference type="GO" id="GO:0008973">
    <property type="term" value="F:phosphopentomutase activity"/>
    <property type="evidence" value="ECO:0007669"/>
    <property type="project" value="TreeGrafter"/>
</dbReference>
<dbReference type="Gene3D" id="3.30.310.50">
    <property type="entry name" value="Alpha-D-phosphohexomutase, C-terminal domain"/>
    <property type="match status" value="1"/>
</dbReference>
<dbReference type="InterPro" id="IPR005841">
    <property type="entry name" value="Alpha-D-phosphohexomutase_SF"/>
</dbReference>
<evidence type="ECO:0000256" key="5">
    <source>
        <dbReference type="ARBA" id="ARBA00022842"/>
    </source>
</evidence>
<dbReference type="InterPro" id="IPR005845">
    <property type="entry name" value="A-D-PHexomutase_a/b/a-II"/>
</dbReference>
<evidence type="ECO:0000256" key="3">
    <source>
        <dbReference type="ARBA" id="ARBA00022553"/>
    </source>
</evidence>
<dbReference type="Pfam" id="PF00408">
    <property type="entry name" value="PGM_PMM_IV"/>
    <property type="match status" value="1"/>
</dbReference>
<dbReference type="Pfam" id="PF02879">
    <property type="entry name" value="PGM_PMM_II"/>
    <property type="match status" value="1"/>
</dbReference>
<evidence type="ECO:0000313" key="12">
    <source>
        <dbReference type="EMBL" id="MBD3689657.1"/>
    </source>
</evidence>
<dbReference type="InterPro" id="IPR005843">
    <property type="entry name" value="A-D-PHexomutase_C"/>
</dbReference>
<keyword evidence="4 7" id="KW-0479">Metal-binding</keyword>
<dbReference type="Proteomes" id="UP000627538">
    <property type="component" value="Unassembled WGS sequence"/>
</dbReference>
<dbReference type="PANTHER" id="PTHR45745:SF1">
    <property type="entry name" value="PHOSPHOGLUCOMUTASE 2B-RELATED"/>
    <property type="match status" value="1"/>
</dbReference>
<dbReference type="PROSITE" id="PS00710">
    <property type="entry name" value="PGM_PMM"/>
    <property type="match status" value="1"/>
</dbReference>
<dbReference type="Gene3D" id="3.40.120.10">
    <property type="entry name" value="Alpha-D-Glucose-1,6-Bisphosphate, subunit A, domain 3"/>
    <property type="match status" value="3"/>
</dbReference>
<comment type="cofactor">
    <cofactor evidence="1">
        <name>Mg(2+)</name>
        <dbReference type="ChEBI" id="CHEBI:18420"/>
    </cofactor>
</comment>
<dbReference type="SUPFAM" id="SSF55957">
    <property type="entry name" value="Phosphoglucomutase, C-terminal domain"/>
    <property type="match status" value="1"/>
</dbReference>
<evidence type="ECO:0000259" key="9">
    <source>
        <dbReference type="Pfam" id="PF02878"/>
    </source>
</evidence>
<organism evidence="12 13">
    <name type="scientific">Nanchangia anserum</name>
    <dbReference type="NCBI Taxonomy" id="2692125"/>
    <lineage>
        <taxon>Bacteria</taxon>
        <taxon>Bacillati</taxon>
        <taxon>Actinomycetota</taxon>
        <taxon>Actinomycetes</taxon>
        <taxon>Actinomycetales</taxon>
        <taxon>Actinomycetaceae</taxon>
        <taxon>Nanchangia</taxon>
    </lineage>
</organism>
<keyword evidence="3" id="KW-0597">Phosphoprotein</keyword>
<name>A0A8I0G877_9ACTO</name>
<sequence length="555" mass="58648">MAFRDLLHRAEAWVSADPEPATRNELAHLINKARQGGPRSAAGIDLASRFRGSLTFGTAGLRGRLGAGETRMNRAVVIRTTAGLMAWLTDQVDAPRVVIGCDARHGSAAFARDVARVVSAAGGRALVLPPGQPTPLTAFAVRAYNADAGVMITASHNPATDNGYKVYTGGRISEAAGVQIIPPADAEISAHIERVGAATTVPTGDDAIEHIDPRLDYINRIVSLARPGDIRIVLTPMHGVGRCLAHAGLTRAGFTDLHIVAAQADSDPNFPTVAFPNPEEDGALDLAREYARRIDADLVIALDPDADRCAVCVPEGTTWRQLSGDEVGMILADDVARRAVADKRTGTIATSVVSTRAIASIAAFYGLKSATTLTGFKWIARVPDLIFGCEEAIGYCPDPDAVADKDGIATAILVCSIAAQCRARGRTLLDLLDDIAERIGPSRTRALTVRLDDPAQGAAIMASLRANPPRLLAGEKVAEVVDLASGWRGLPPTDAVMVTTEADSRLVVRPSGTEPKIKCYLEASAPVGTPRSRWGEVEERLQRLSADVTALVDLA</sequence>
<feature type="domain" description="Alpha-D-phosphohexomutase alpha/beta/alpha" evidence="10">
    <location>
        <begin position="217"/>
        <end position="315"/>
    </location>
</feature>
<feature type="domain" description="Alpha-D-phosphohexomutase C-terminal" evidence="8">
    <location>
        <begin position="480"/>
        <end position="524"/>
    </location>
</feature>
<dbReference type="InterPro" id="IPR016066">
    <property type="entry name" value="A-D-PHexomutase_CS"/>
</dbReference>
<dbReference type="PANTHER" id="PTHR45745">
    <property type="entry name" value="PHOSPHOMANNOMUTASE 45A"/>
    <property type="match status" value="1"/>
</dbReference>
<dbReference type="PRINTS" id="PR00509">
    <property type="entry name" value="PGMPMM"/>
</dbReference>
<evidence type="ECO:0000259" key="10">
    <source>
        <dbReference type="Pfam" id="PF02879"/>
    </source>
</evidence>
<gene>
    <name evidence="12" type="ORF">H8R10_05380</name>
</gene>
<evidence type="ECO:0000256" key="7">
    <source>
        <dbReference type="RuleBase" id="RU004326"/>
    </source>
</evidence>
<keyword evidence="6" id="KW-0413">Isomerase</keyword>
<dbReference type="InterPro" id="IPR005844">
    <property type="entry name" value="A-D-PHexomutase_a/b/a-I"/>
</dbReference>
<evidence type="ECO:0000256" key="6">
    <source>
        <dbReference type="ARBA" id="ARBA00023235"/>
    </source>
</evidence>
<feature type="domain" description="Alpha-D-phosphohexomutase alpha/beta/alpha" evidence="11">
    <location>
        <begin position="324"/>
        <end position="436"/>
    </location>
</feature>
<comment type="caution">
    <text evidence="12">The sequence shown here is derived from an EMBL/GenBank/DDBJ whole genome shotgun (WGS) entry which is preliminary data.</text>
</comment>
<comment type="similarity">
    <text evidence="2 7">Belongs to the phosphohexose mutase family.</text>
</comment>
<dbReference type="InterPro" id="IPR005846">
    <property type="entry name" value="A-D-PHexomutase_a/b/a-III"/>
</dbReference>
<evidence type="ECO:0000259" key="8">
    <source>
        <dbReference type="Pfam" id="PF00408"/>
    </source>
</evidence>
<dbReference type="AlphaFoldDB" id="A0A8I0G877"/>
<evidence type="ECO:0000259" key="11">
    <source>
        <dbReference type="Pfam" id="PF02880"/>
    </source>
</evidence>
<keyword evidence="13" id="KW-1185">Reference proteome</keyword>
<dbReference type="Pfam" id="PF02880">
    <property type="entry name" value="PGM_PMM_III"/>
    <property type="match status" value="1"/>
</dbReference>
<dbReference type="GO" id="GO:0006166">
    <property type="term" value="P:purine ribonucleoside salvage"/>
    <property type="evidence" value="ECO:0007669"/>
    <property type="project" value="TreeGrafter"/>
</dbReference>
<protein>
    <submittedName>
        <fullName evidence="12">Phospho-sugar mutase</fullName>
    </submittedName>
</protein>
<proteinExistence type="inferred from homology"/>
<feature type="domain" description="Alpha-D-phosphohexomutase alpha/beta/alpha" evidence="9">
    <location>
        <begin position="55"/>
        <end position="194"/>
    </location>
</feature>
<dbReference type="EMBL" id="JACRUO010000001">
    <property type="protein sequence ID" value="MBD3689657.1"/>
    <property type="molecule type" value="Genomic_DNA"/>
</dbReference>
<keyword evidence="5 7" id="KW-0460">Magnesium</keyword>
<evidence type="ECO:0000256" key="4">
    <source>
        <dbReference type="ARBA" id="ARBA00022723"/>
    </source>
</evidence>
<dbReference type="CDD" id="cd05799">
    <property type="entry name" value="PGM2"/>
    <property type="match status" value="1"/>
</dbReference>
<dbReference type="InterPro" id="IPR036900">
    <property type="entry name" value="A-D-PHexomutase_C_sf"/>
</dbReference>
<dbReference type="SUPFAM" id="SSF53738">
    <property type="entry name" value="Phosphoglucomutase, first 3 domains"/>
    <property type="match status" value="3"/>
</dbReference>
<dbReference type="InterPro" id="IPR016055">
    <property type="entry name" value="A-D-PHexomutase_a/b/a-I/II/III"/>
</dbReference>
<evidence type="ECO:0000256" key="1">
    <source>
        <dbReference type="ARBA" id="ARBA00001946"/>
    </source>
</evidence>